<feature type="binding site" evidence="4">
    <location>
        <position position="188"/>
    </location>
    <ligand>
        <name>Zn(2+)</name>
        <dbReference type="ChEBI" id="CHEBI:29105"/>
    </ligand>
</feature>
<dbReference type="InterPro" id="IPR003000">
    <property type="entry name" value="Sirtuin"/>
</dbReference>
<protein>
    <submittedName>
        <fullName evidence="6">DHS-like NAD/FAD-binding domain-containing protein</fullName>
    </submittedName>
</protein>
<dbReference type="Gene3D" id="3.30.1600.10">
    <property type="entry name" value="SIR2/SIRT2 'Small Domain"/>
    <property type="match status" value="1"/>
</dbReference>
<dbReference type="AlphaFoldDB" id="A0A6A6WGV3"/>
<evidence type="ECO:0000313" key="7">
    <source>
        <dbReference type="Proteomes" id="UP000799437"/>
    </source>
</evidence>
<keyword evidence="2" id="KW-0808">Transferase</keyword>
<evidence type="ECO:0000256" key="1">
    <source>
        <dbReference type="ARBA" id="ARBA00006924"/>
    </source>
</evidence>
<feature type="binding site" evidence="4">
    <location>
        <position position="191"/>
    </location>
    <ligand>
        <name>Zn(2+)</name>
        <dbReference type="ChEBI" id="CHEBI:29105"/>
    </ligand>
</feature>
<dbReference type="PROSITE" id="PS50305">
    <property type="entry name" value="SIRTUIN"/>
    <property type="match status" value="1"/>
</dbReference>
<name>A0A6A6WGV3_9PEZI</name>
<dbReference type="OrthoDB" id="424302at2759"/>
<feature type="binding site" evidence="4">
    <location>
        <position position="143"/>
    </location>
    <ligand>
        <name>Zn(2+)</name>
        <dbReference type="ChEBI" id="CHEBI:29105"/>
    </ligand>
</feature>
<dbReference type="EMBL" id="ML996568">
    <property type="protein sequence ID" value="KAF2760381.1"/>
    <property type="molecule type" value="Genomic_DNA"/>
</dbReference>
<proteinExistence type="inferred from homology"/>
<dbReference type="InterPro" id="IPR050134">
    <property type="entry name" value="NAD-dep_sirtuin_deacylases"/>
</dbReference>
<dbReference type="Proteomes" id="UP000799437">
    <property type="component" value="Unassembled WGS sequence"/>
</dbReference>
<dbReference type="RefSeq" id="XP_033602832.1">
    <property type="nucleotide sequence ID" value="XM_033746670.1"/>
</dbReference>
<dbReference type="InterPro" id="IPR029035">
    <property type="entry name" value="DHS-like_NAD/FAD-binding_dom"/>
</dbReference>
<reference evidence="6" key="1">
    <citation type="journal article" date="2020" name="Stud. Mycol.">
        <title>101 Dothideomycetes genomes: a test case for predicting lifestyles and emergence of pathogens.</title>
        <authorList>
            <person name="Haridas S."/>
            <person name="Albert R."/>
            <person name="Binder M."/>
            <person name="Bloem J."/>
            <person name="Labutti K."/>
            <person name="Salamov A."/>
            <person name="Andreopoulos B."/>
            <person name="Baker S."/>
            <person name="Barry K."/>
            <person name="Bills G."/>
            <person name="Bluhm B."/>
            <person name="Cannon C."/>
            <person name="Castanera R."/>
            <person name="Culley D."/>
            <person name="Daum C."/>
            <person name="Ezra D."/>
            <person name="Gonzalez J."/>
            <person name="Henrissat B."/>
            <person name="Kuo A."/>
            <person name="Liang C."/>
            <person name="Lipzen A."/>
            <person name="Lutzoni F."/>
            <person name="Magnuson J."/>
            <person name="Mondo S."/>
            <person name="Nolan M."/>
            <person name="Ohm R."/>
            <person name="Pangilinan J."/>
            <person name="Park H.-J."/>
            <person name="Ramirez L."/>
            <person name="Alfaro M."/>
            <person name="Sun H."/>
            <person name="Tritt A."/>
            <person name="Yoshinaga Y."/>
            <person name="Zwiers L.-H."/>
            <person name="Turgeon B."/>
            <person name="Goodwin S."/>
            <person name="Spatafora J."/>
            <person name="Crous P."/>
            <person name="Grigoriev I."/>
        </authorList>
    </citation>
    <scope>NUCLEOTIDE SEQUENCE</scope>
    <source>
        <strain evidence="6">CBS 121739</strain>
    </source>
</reference>
<dbReference type="InterPro" id="IPR026590">
    <property type="entry name" value="Ssirtuin_cat_dom"/>
</dbReference>
<gene>
    <name evidence="6" type="ORF">EJ05DRAFT_498338</name>
</gene>
<dbReference type="CDD" id="cd01412">
    <property type="entry name" value="SIRT5_Af1_CobB"/>
    <property type="match status" value="1"/>
</dbReference>
<dbReference type="Pfam" id="PF02146">
    <property type="entry name" value="SIR2"/>
    <property type="match status" value="1"/>
</dbReference>
<dbReference type="Gene3D" id="3.40.50.1220">
    <property type="entry name" value="TPP-binding domain"/>
    <property type="match status" value="1"/>
</dbReference>
<evidence type="ECO:0000259" key="5">
    <source>
        <dbReference type="PROSITE" id="PS50305"/>
    </source>
</evidence>
<dbReference type="SUPFAM" id="SSF52467">
    <property type="entry name" value="DHS-like NAD/FAD-binding domain"/>
    <property type="match status" value="1"/>
</dbReference>
<feature type="binding site" evidence="4">
    <location>
        <position position="138"/>
    </location>
    <ligand>
        <name>Zn(2+)</name>
        <dbReference type="ChEBI" id="CHEBI:29105"/>
    </ligand>
</feature>
<organism evidence="6 7">
    <name type="scientific">Pseudovirgaria hyperparasitica</name>
    <dbReference type="NCBI Taxonomy" id="470096"/>
    <lineage>
        <taxon>Eukaryota</taxon>
        <taxon>Fungi</taxon>
        <taxon>Dikarya</taxon>
        <taxon>Ascomycota</taxon>
        <taxon>Pezizomycotina</taxon>
        <taxon>Dothideomycetes</taxon>
        <taxon>Dothideomycetes incertae sedis</taxon>
        <taxon>Acrospermales</taxon>
        <taxon>Acrospermaceae</taxon>
        <taxon>Pseudovirgaria</taxon>
    </lineage>
</organism>
<dbReference type="GO" id="GO:0005634">
    <property type="term" value="C:nucleus"/>
    <property type="evidence" value="ECO:0007669"/>
    <property type="project" value="TreeGrafter"/>
</dbReference>
<dbReference type="PANTHER" id="PTHR11085">
    <property type="entry name" value="NAD-DEPENDENT PROTEIN DEACYLASE SIRTUIN-5, MITOCHONDRIAL-RELATED"/>
    <property type="match status" value="1"/>
</dbReference>
<evidence type="ECO:0000256" key="2">
    <source>
        <dbReference type="ARBA" id="ARBA00022679"/>
    </source>
</evidence>
<dbReference type="GO" id="GO:0017136">
    <property type="term" value="F:histone deacetylase activity, NAD-dependent"/>
    <property type="evidence" value="ECO:0007669"/>
    <property type="project" value="TreeGrafter"/>
</dbReference>
<keyword evidence="4" id="KW-0862">Zinc</keyword>
<evidence type="ECO:0000256" key="3">
    <source>
        <dbReference type="ARBA" id="ARBA00023027"/>
    </source>
</evidence>
<evidence type="ECO:0000313" key="6">
    <source>
        <dbReference type="EMBL" id="KAF2760381.1"/>
    </source>
</evidence>
<keyword evidence="4" id="KW-0479">Metal-binding</keyword>
<dbReference type="GO" id="GO:0070403">
    <property type="term" value="F:NAD+ binding"/>
    <property type="evidence" value="ECO:0007669"/>
    <property type="project" value="InterPro"/>
</dbReference>
<evidence type="ECO:0000256" key="4">
    <source>
        <dbReference type="PROSITE-ProRule" id="PRU00236"/>
    </source>
</evidence>
<dbReference type="GeneID" id="54487724"/>
<feature type="domain" description="Deacetylase sirtuin-type" evidence="5">
    <location>
        <begin position="7"/>
        <end position="298"/>
    </location>
</feature>
<dbReference type="InterPro" id="IPR026591">
    <property type="entry name" value="Sirtuin_cat_small_dom_sf"/>
</dbReference>
<feature type="active site" description="Proton acceptor" evidence="4">
    <location>
        <position position="130"/>
    </location>
</feature>
<dbReference type="GO" id="GO:0036055">
    <property type="term" value="F:protein-succinyllysine desuccinylase activity"/>
    <property type="evidence" value="ECO:0007669"/>
    <property type="project" value="InterPro"/>
</dbReference>
<dbReference type="PANTHER" id="PTHR11085:SF10">
    <property type="entry name" value="NAD-DEPENDENT PROTEIN DEACYLASE SIRTUIN-5, MITOCHONDRIAL-RELATED"/>
    <property type="match status" value="1"/>
</dbReference>
<accession>A0A6A6WGV3</accession>
<comment type="similarity">
    <text evidence="1">Belongs to the sirtuin family. Class I subfamily.</text>
</comment>
<dbReference type="InterPro" id="IPR027546">
    <property type="entry name" value="Sirtuin_class_III"/>
</dbReference>
<sequence length="302" mass="33368">MSFATHTQINEAALQSFHEHLVKSKRMLALCGAGLSAASGLPTFRGAGGLWRTFNATELATPGAFSRDPGLVWQFYSYRRHMAMSVQPNRAHYALAEFARKNQHFMCLSQNVDGLSQRANHPKESLKLLHGSLAEVKCSEFFCRHKEQNFTDPIIPLLELPNIFDISDPDVEIPHLSFKALLDGGLRCTQCNKGLLRPGVVWFGESLPSNVLDDVDRFLSDPEPIDLILVIGTSSSVYPAAGYVDCARDKGARVATINMDERDIPQGRISSMDWFFQGDASVIVPELLKPVTGHIELPSSTV</sequence>
<dbReference type="GO" id="GO:0046872">
    <property type="term" value="F:metal ion binding"/>
    <property type="evidence" value="ECO:0007669"/>
    <property type="project" value="UniProtKB-KW"/>
</dbReference>
<keyword evidence="3" id="KW-0520">NAD</keyword>
<dbReference type="GO" id="GO:0036054">
    <property type="term" value="F:protein-malonyllysine demalonylase activity"/>
    <property type="evidence" value="ECO:0007669"/>
    <property type="project" value="InterPro"/>
</dbReference>
<keyword evidence="7" id="KW-1185">Reference proteome</keyword>